<keyword evidence="5" id="KW-0560">Oxidoreductase</keyword>
<dbReference type="Pfam" id="PF07992">
    <property type="entry name" value="Pyr_redox_2"/>
    <property type="match status" value="1"/>
</dbReference>
<dbReference type="Pfam" id="PF02852">
    <property type="entry name" value="Pyr_redox_dim"/>
    <property type="match status" value="1"/>
</dbReference>
<accession>X1IF53</accession>
<dbReference type="InterPro" id="IPR004099">
    <property type="entry name" value="Pyr_nucl-diS_OxRdtase_dimer"/>
</dbReference>
<evidence type="ECO:0000259" key="7">
    <source>
        <dbReference type="Pfam" id="PF02852"/>
    </source>
</evidence>
<name>X1IF53_9ZZZZ</name>
<evidence type="ECO:0008006" key="10">
    <source>
        <dbReference type="Google" id="ProtNLM"/>
    </source>
</evidence>
<dbReference type="InterPro" id="IPR036188">
    <property type="entry name" value="FAD/NAD-bd_sf"/>
</dbReference>
<evidence type="ECO:0000256" key="4">
    <source>
        <dbReference type="ARBA" id="ARBA00022827"/>
    </source>
</evidence>
<proteinExistence type="inferred from homology"/>
<keyword evidence="3" id="KW-0285">Flavoprotein</keyword>
<dbReference type="Gene3D" id="3.30.390.30">
    <property type="match status" value="1"/>
</dbReference>
<organism evidence="9">
    <name type="scientific">marine sediment metagenome</name>
    <dbReference type="NCBI Taxonomy" id="412755"/>
    <lineage>
        <taxon>unclassified sequences</taxon>
        <taxon>metagenomes</taxon>
        <taxon>ecological metagenomes</taxon>
    </lineage>
</organism>
<dbReference type="PRINTS" id="PR00411">
    <property type="entry name" value="PNDRDTASEI"/>
</dbReference>
<reference evidence="9" key="1">
    <citation type="journal article" date="2014" name="Front. Microbiol.">
        <title>High frequency of phylogenetically diverse reductive dehalogenase-homologous genes in deep subseafloor sedimentary metagenomes.</title>
        <authorList>
            <person name="Kawai M."/>
            <person name="Futagami T."/>
            <person name="Toyoda A."/>
            <person name="Takaki Y."/>
            <person name="Nishi S."/>
            <person name="Hori S."/>
            <person name="Arai W."/>
            <person name="Tsubouchi T."/>
            <person name="Morono Y."/>
            <person name="Uchiyama I."/>
            <person name="Ito T."/>
            <person name="Fujiyama A."/>
            <person name="Inagaki F."/>
            <person name="Takami H."/>
        </authorList>
    </citation>
    <scope>NUCLEOTIDE SEQUENCE</scope>
    <source>
        <strain evidence="9">Expedition CK06-06</strain>
    </source>
</reference>
<dbReference type="GO" id="GO:0004148">
    <property type="term" value="F:dihydrolipoyl dehydrogenase (NADH) activity"/>
    <property type="evidence" value="ECO:0007669"/>
    <property type="project" value="TreeGrafter"/>
</dbReference>
<evidence type="ECO:0000256" key="3">
    <source>
        <dbReference type="ARBA" id="ARBA00022630"/>
    </source>
</evidence>
<evidence type="ECO:0000256" key="2">
    <source>
        <dbReference type="ARBA" id="ARBA00007532"/>
    </source>
</evidence>
<comment type="similarity">
    <text evidence="2">Belongs to the class-I pyridine nucleotide-disulfide oxidoreductase family.</text>
</comment>
<evidence type="ECO:0000256" key="1">
    <source>
        <dbReference type="ARBA" id="ARBA00001974"/>
    </source>
</evidence>
<dbReference type="EMBL" id="BARU01019731">
    <property type="protein sequence ID" value="GAH56193.1"/>
    <property type="molecule type" value="Genomic_DNA"/>
</dbReference>
<comment type="cofactor">
    <cofactor evidence="1">
        <name>FAD</name>
        <dbReference type="ChEBI" id="CHEBI:57692"/>
    </cofactor>
</comment>
<keyword evidence="4" id="KW-0274">FAD</keyword>
<comment type="caution">
    <text evidence="9">The sequence shown here is derived from an EMBL/GenBank/DDBJ whole genome shotgun (WGS) entry which is preliminary data.</text>
</comment>
<dbReference type="InterPro" id="IPR023753">
    <property type="entry name" value="FAD/NAD-binding_dom"/>
</dbReference>
<dbReference type="PRINTS" id="PR00368">
    <property type="entry name" value="FADPNR"/>
</dbReference>
<dbReference type="SUPFAM" id="SSF51905">
    <property type="entry name" value="FAD/NAD(P)-binding domain"/>
    <property type="match status" value="1"/>
</dbReference>
<evidence type="ECO:0000259" key="8">
    <source>
        <dbReference type="Pfam" id="PF07992"/>
    </source>
</evidence>
<evidence type="ECO:0000256" key="6">
    <source>
        <dbReference type="ARBA" id="ARBA00023027"/>
    </source>
</evidence>
<dbReference type="Gene3D" id="3.50.50.60">
    <property type="entry name" value="FAD/NAD(P)-binding domain"/>
    <property type="match status" value="2"/>
</dbReference>
<gene>
    <name evidence="9" type="ORF">S03H2_32474</name>
</gene>
<dbReference type="GO" id="GO:0006103">
    <property type="term" value="P:2-oxoglutarate metabolic process"/>
    <property type="evidence" value="ECO:0007669"/>
    <property type="project" value="TreeGrafter"/>
</dbReference>
<evidence type="ECO:0000256" key="5">
    <source>
        <dbReference type="ARBA" id="ARBA00023002"/>
    </source>
</evidence>
<dbReference type="PANTHER" id="PTHR22912:SF217">
    <property type="entry name" value="DIHYDROLIPOYL DEHYDROGENASE"/>
    <property type="match status" value="1"/>
</dbReference>
<sequence length="271" mass="28910">VKELMKKFTKKEIEIYTSQNVLSVENTGSGVKATTCAADVPRDQVDNAEKSTFEADLCLVSIGRAKESSNLGLEEHGIETMRGAIKVKPDTLETSVPGIYAIGDVTGGIMLAHVASYEGDVAVANVLSSIGGFPVKSMTTDYRIVPTTIFTSPNIGSVGLRRKVAKEQGIEVLMGQFPFQSLGKAKCMGEEEGFIMILGDKQTHKIVGASCIGAEAPELIAEIALAMQHGLTVHEVSEVIHSHPTISEMVLKGCEAVVGKAVHKKGRPNHH</sequence>
<dbReference type="InterPro" id="IPR016156">
    <property type="entry name" value="FAD/NAD-linked_Rdtase_dimer_sf"/>
</dbReference>
<dbReference type="FunFam" id="3.30.390.30:FF:000001">
    <property type="entry name" value="Dihydrolipoyl dehydrogenase"/>
    <property type="match status" value="1"/>
</dbReference>
<feature type="domain" description="Pyridine nucleotide-disulphide oxidoreductase dimerisation" evidence="7">
    <location>
        <begin position="145"/>
        <end position="250"/>
    </location>
</feature>
<dbReference type="InterPro" id="IPR050151">
    <property type="entry name" value="Class-I_Pyr_Nuc-Dis_Oxidored"/>
</dbReference>
<feature type="domain" description="FAD/NAD(P)-binding" evidence="8">
    <location>
        <begin position="3"/>
        <end position="119"/>
    </location>
</feature>
<dbReference type="PANTHER" id="PTHR22912">
    <property type="entry name" value="DISULFIDE OXIDOREDUCTASE"/>
    <property type="match status" value="1"/>
</dbReference>
<evidence type="ECO:0000313" key="9">
    <source>
        <dbReference type="EMBL" id="GAH56193.1"/>
    </source>
</evidence>
<dbReference type="GO" id="GO:0050660">
    <property type="term" value="F:flavin adenine dinucleotide binding"/>
    <property type="evidence" value="ECO:0007669"/>
    <property type="project" value="TreeGrafter"/>
</dbReference>
<protein>
    <recommendedName>
        <fullName evidence="10">Pyridine nucleotide-disulphide oxidoreductase dimerisation domain-containing protein</fullName>
    </recommendedName>
</protein>
<feature type="non-terminal residue" evidence="9">
    <location>
        <position position="1"/>
    </location>
</feature>
<dbReference type="AlphaFoldDB" id="X1IF53"/>
<keyword evidence="6" id="KW-0520">NAD</keyword>
<dbReference type="SUPFAM" id="SSF55424">
    <property type="entry name" value="FAD/NAD-linked reductases, dimerisation (C-terminal) domain"/>
    <property type="match status" value="1"/>
</dbReference>